<gene>
    <name evidence="2" type="ORF">B0F90DRAFT_729888</name>
</gene>
<proteinExistence type="predicted"/>
<dbReference type="Proteomes" id="UP001203297">
    <property type="component" value="Unassembled WGS sequence"/>
</dbReference>
<evidence type="ECO:0000313" key="2">
    <source>
        <dbReference type="EMBL" id="KAI0306275.1"/>
    </source>
</evidence>
<evidence type="ECO:0000256" key="1">
    <source>
        <dbReference type="SAM" id="MobiDB-lite"/>
    </source>
</evidence>
<dbReference type="EMBL" id="WTXG01000003">
    <property type="protein sequence ID" value="KAI0306275.1"/>
    <property type="molecule type" value="Genomic_DNA"/>
</dbReference>
<sequence>MSLVPSFLSYTGVDVVVATPPLSPPPWNVGASTPSRGCGPSCAAPLGCSPLQTPSCPWHQPSTCGWPFAQDPSRLPWGLSPPAPPPDPPPASGLGPPLLGWGPPARHSSRPSLLPPACMALTALCPGHPLPLGLSLSATPKLVSPLLLLVSPSVPGCVLATSPATLVAFQSPWPFGVGITW</sequence>
<keyword evidence="3" id="KW-1185">Reference proteome</keyword>
<organism evidence="2 3">
    <name type="scientific">Multifurca ochricompacta</name>
    <dbReference type="NCBI Taxonomy" id="376703"/>
    <lineage>
        <taxon>Eukaryota</taxon>
        <taxon>Fungi</taxon>
        <taxon>Dikarya</taxon>
        <taxon>Basidiomycota</taxon>
        <taxon>Agaricomycotina</taxon>
        <taxon>Agaricomycetes</taxon>
        <taxon>Russulales</taxon>
        <taxon>Russulaceae</taxon>
        <taxon>Multifurca</taxon>
    </lineage>
</organism>
<feature type="compositionally biased region" description="Low complexity" evidence="1">
    <location>
        <begin position="92"/>
        <end position="104"/>
    </location>
</feature>
<name>A0AAD4M9X4_9AGAM</name>
<evidence type="ECO:0000313" key="3">
    <source>
        <dbReference type="Proteomes" id="UP001203297"/>
    </source>
</evidence>
<accession>A0AAD4M9X4</accession>
<feature type="compositionally biased region" description="Pro residues" evidence="1">
    <location>
        <begin position="79"/>
        <end position="91"/>
    </location>
</feature>
<protein>
    <submittedName>
        <fullName evidence="2">Uncharacterized protein</fullName>
    </submittedName>
</protein>
<dbReference type="AlphaFoldDB" id="A0AAD4M9X4"/>
<reference evidence="2" key="1">
    <citation type="journal article" date="2022" name="New Phytol.">
        <title>Evolutionary transition to the ectomycorrhizal habit in the genomes of a hyperdiverse lineage of mushroom-forming fungi.</title>
        <authorList>
            <person name="Looney B."/>
            <person name="Miyauchi S."/>
            <person name="Morin E."/>
            <person name="Drula E."/>
            <person name="Courty P.E."/>
            <person name="Kohler A."/>
            <person name="Kuo A."/>
            <person name="LaButti K."/>
            <person name="Pangilinan J."/>
            <person name="Lipzen A."/>
            <person name="Riley R."/>
            <person name="Andreopoulos W."/>
            <person name="He G."/>
            <person name="Johnson J."/>
            <person name="Nolan M."/>
            <person name="Tritt A."/>
            <person name="Barry K.W."/>
            <person name="Grigoriev I.V."/>
            <person name="Nagy L.G."/>
            <person name="Hibbett D."/>
            <person name="Henrissat B."/>
            <person name="Matheny P.B."/>
            <person name="Labbe J."/>
            <person name="Martin F.M."/>
        </authorList>
    </citation>
    <scope>NUCLEOTIDE SEQUENCE</scope>
    <source>
        <strain evidence="2">BPL690</strain>
    </source>
</reference>
<comment type="caution">
    <text evidence="2">The sequence shown here is derived from an EMBL/GenBank/DDBJ whole genome shotgun (WGS) entry which is preliminary data.</text>
</comment>
<feature type="region of interest" description="Disordered" evidence="1">
    <location>
        <begin position="75"/>
        <end position="107"/>
    </location>
</feature>